<dbReference type="OrthoDB" id="5864971at2759"/>
<comment type="caution">
    <text evidence="11">The sequence shown here is derived from an EMBL/GenBank/DDBJ whole genome shotgun (WGS) entry which is preliminary data.</text>
</comment>
<dbReference type="GO" id="GO:0005737">
    <property type="term" value="C:cytoplasm"/>
    <property type="evidence" value="ECO:0007669"/>
    <property type="project" value="UniProtKB-SubCell"/>
</dbReference>
<evidence type="ECO:0000259" key="10">
    <source>
        <dbReference type="PROSITE" id="PS51522"/>
    </source>
</evidence>
<feature type="region of interest" description="Disordered" evidence="9">
    <location>
        <begin position="17"/>
        <end position="106"/>
    </location>
</feature>
<evidence type="ECO:0000256" key="8">
    <source>
        <dbReference type="PROSITE-ProRule" id="PRU00855"/>
    </source>
</evidence>
<comment type="subcellular location">
    <subcellularLocation>
        <location evidence="1">Cytoplasm</location>
    </subcellularLocation>
</comment>
<evidence type="ECO:0000256" key="6">
    <source>
        <dbReference type="ARBA" id="ARBA00022845"/>
    </source>
</evidence>
<keyword evidence="3" id="KW-0479">Metal-binding</keyword>
<keyword evidence="6 8" id="KW-0810">Translation regulation</keyword>
<dbReference type="GO" id="GO:0003723">
    <property type="term" value="F:RNA binding"/>
    <property type="evidence" value="ECO:0007669"/>
    <property type="project" value="UniProtKB-UniRule"/>
</dbReference>
<accession>A0A4Y2JQB6</accession>
<keyword evidence="12" id="KW-1185">Reference proteome</keyword>
<evidence type="ECO:0000256" key="3">
    <source>
        <dbReference type="ARBA" id="ARBA00022723"/>
    </source>
</evidence>
<dbReference type="Pfam" id="PF05741">
    <property type="entry name" value="zf-nanos"/>
    <property type="match status" value="1"/>
</dbReference>
<evidence type="ECO:0000256" key="1">
    <source>
        <dbReference type="ARBA" id="ARBA00004496"/>
    </source>
</evidence>
<dbReference type="GO" id="GO:0006417">
    <property type="term" value="P:regulation of translation"/>
    <property type="evidence" value="ECO:0007669"/>
    <property type="project" value="UniProtKB-UniRule"/>
</dbReference>
<evidence type="ECO:0000256" key="4">
    <source>
        <dbReference type="ARBA" id="ARBA00022771"/>
    </source>
</evidence>
<keyword evidence="2" id="KW-0963">Cytoplasm</keyword>
<feature type="compositionally biased region" description="Low complexity" evidence="9">
    <location>
        <begin position="94"/>
        <end position="106"/>
    </location>
</feature>
<dbReference type="Gene3D" id="4.10.60.30">
    <property type="entry name" value="Nanos, RNA-binding domain"/>
    <property type="match status" value="1"/>
</dbReference>
<gene>
    <name evidence="11" type="ORF">AVEN_198063_1</name>
</gene>
<dbReference type="GO" id="GO:0008270">
    <property type="term" value="F:zinc ion binding"/>
    <property type="evidence" value="ECO:0007669"/>
    <property type="project" value="UniProtKB-KW"/>
</dbReference>
<dbReference type="InterPro" id="IPR038129">
    <property type="entry name" value="Nanos_sf"/>
</dbReference>
<dbReference type="InterPro" id="IPR008705">
    <property type="entry name" value="Nanos/Xcar2"/>
</dbReference>
<dbReference type="Proteomes" id="UP000499080">
    <property type="component" value="Unassembled WGS sequence"/>
</dbReference>
<evidence type="ECO:0000313" key="12">
    <source>
        <dbReference type="Proteomes" id="UP000499080"/>
    </source>
</evidence>
<evidence type="ECO:0000256" key="7">
    <source>
        <dbReference type="ARBA" id="ARBA00022884"/>
    </source>
</evidence>
<keyword evidence="5" id="KW-0862">Zinc</keyword>
<dbReference type="AlphaFoldDB" id="A0A4Y2JQB6"/>
<feature type="domain" description="Nanos-type" evidence="10">
    <location>
        <begin position="130"/>
        <end position="184"/>
    </location>
</feature>
<organism evidence="11 12">
    <name type="scientific">Araneus ventricosus</name>
    <name type="common">Orbweaver spider</name>
    <name type="synonym">Epeira ventricosa</name>
    <dbReference type="NCBI Taxonomy" id="182803"/>
    <lineage>
        <taxon>Eukaryota</taxon>
        <taxon>Metazoa</taxon>
        <taxon>Ecdysozoa</taxon>
        <taxon>Arthropoda</taxon>
        <taxon>Chelicerata</taxon>
        <taxon>Arachnida</taxon>
        <taxon>Araneae</taxon>
        <taxon>Araneomorphae</taxon>
        <taxon>Entelegynae</taxon>
        <taxon>Araneoidea</taxon>
        <taxon>Araneidae</taxon>
        <taxon>Araneus</taxon>
    </lineage>
</organism>
<evidence type="ECO:0000256" key="5">
    <source>
        <dbReference type="ARBA" id="ARBA00022833"/>
    </source>
</evidence>
<dbReference type="EMBL" id="BGPR01003763">
    <property type="protein sequence ID" value="GBM92107.1"/>
    <property type="molecule type" value="Genomic_DNA"/>
</dbReference>
<comment type="similarity">
    <text evidence="8">Belongs to the nanos family.</text>
</comment>
<dbReference type="InterPro" id="IPR024161">
    <property type="entry name" value="Znf_nanos-typ"/>
</dbReference>
<sequence>MNIKSWKEQCKILGFQPEGQVGPRHIPPVHHTSFKQQGQLSPKNIPPVHPSCFKQQDQLGPRYIPPPVHPSCFKQDQLGQRQKPSPVQPSGYKQQSQPSSRQISSPVQHPYHETYKNSFSNSKDTSRNQICRFCLQNGERREFYSNHRLKDHDGKVTCPILQRYVCDICRATGAYAHTRAYCPFFKEKKKKPLAVILKQTSHDSCGRIRK</sequence>
<evidence type="ECO:0000313" key="11">
    <source>
        <dbReference type="EMBL" id="GBM92107.1"/>
    </source>
</evidence>
<protein>
    <recommendedName>
        <fullName evidence="10">Nanos-type domain-containing protein</fullName>
    </recommendedName>
</protein>
<dbReference type="PROSITE" id="PS51522">
    <property type="entry name" value="ZF_NANOS"/>
    <property type="match status" value="1"/>
</dbReference>
<dbReference type="PANTHER" id="PTHR12887">
    <property type="entry name" value="NANOS PROTEIN"/>
    <property type="match status" value="1"/>
</dbReference>
<proteinExistence type="inferred from homology"/>
<name>A0A4Y2JQB6_ARAVE</name>
<keyword evidence="4 8" id="KW-0863">Zinc-finger</keyword>
<keyword evidence="7 8" id="KW-0694">RNA-binding</keyword>
<evidence type="ECO:0000256" key="2">
    <source>
        <dbReference type="ARBA" id="ARBA00022490"/>
    </source>
</evidence>
<reference evidence="11 12" key="1">
    <citation type="journal article" date="2019" name="Sci. Rep.">
        <title>Orb-weaving spider Araneus ventricosus genome elucidates the spidroin gene catalogue.</title>
        <authorList>
            <person name="Kono N."/>
            <person name="Nakamura H."/>
            <person name="Ohtoshi R."/>
            <person name="Moran D.A.P."/>
            <person name="Shinohara A."/>
            <person name="Yoshida Y."/>
            <person name="Fujiwara M."/>
            <person name="Mori M."/>
            <person name="Tomita M."/>
            <person name="Arakawa K."/>
        </authorList>
    </citation>
    <scope>NUCLEOTIDE SEQUENCE [LARGE SCALE GENOMIC DNA]</scope>
</reference>
<evidence type="ECO:0000256" key="9">
    <source>
        <dbReference type="SAM" id="MobiDB-lite"/>
    </source>
</evidence>